<accession>A0ACB9T853</accession>
<evidence type="ECO:0000313" key="1">
    <source>
        <dbReference type="EMBL" id="KAI4462959.1"/>
    </source>
</evidence>
<proteinExistence type="predicted"/>
<keyword evidence="2" id="KW-1185">Reference proteome</keyword>
<evidence type="ECO:0000313" key="2">
    <source>
        <dbReference type="Proteomes" id="UP001056778"/>
    </source>
</evidence>
<gene>
    <name evidence="1" type="ORF">MML48_4g00013681</name>
</gene>
<dbReference type="EMBL" id="CM043018">
    <property type="protein sequence ID" value="KAI4462959.1"/>
    <property type="molecule type" value="Genomic_DNA"/>
</dbReference>
<comment type="caution">
    <text evidence="1">The sequence shown here is derived from an EMBL/GenBank/DDBJ whole genome shotgun (WGS) entry which is preliminary data.</text>
</comment>
<dbReference type="Proteomes" id="UP001056778">
    <property type="component" value="Chromosome 4"/>
</dbReference>
<reference evidence="1" key="1">
    <citation type="submission" date="2022-04" db="EMBL/GenBank/DDBJ databases">
        <title>Chromosome-scale genome assembly of Holotrichia oblita Faldermann.</title>
        <authorList>
            <person name="Rongchong L."/>
        </authorList>
    </citation>
    <scope>NUCLEOTIDE SEQUENCE</scope>
    <source>
        <strain evidence="1">81SQS9</strain>
    </source>
</reference>
<name>A0ACB9T853_HOLOL</name>
<protein>
    <submittedName>
        <fullName evidence="1">Transposase is4</fullName>
    </submittedName>
</protein>
<organism evidence="1 2">
    <name type="scientific">Holotrichia oblita</name>
    <name type="common">Chafer beetle</name>
    <dbReference type="NCBI Taxonomy" id="644536"/>
    <lineage>
        <taxon>Eukaryota</taxon>
        <taxon>Metazoa</taxon>
        <taxon>Ecdysozoa</taxon>
        <taxon>Arthropoda</taxon>
        <taxon>Hexapoda</taxon>
        <taxon>Insecta</taxon>
        <taxon>Pterygota</taxon>
        <taxon>Neoptera</taxon>
        <taxon>Endopterygota</taxon>
        <taxon>Coleoptera</taxon>
        <taxon>Polyphaga</taxon>
        <taxon>Scarabaeiformia</taxon>
        <taxon>Scarabaeidae</taxon>
        <taxon>Melolonthinae</taxon>
        <taxon>Holotrichia</taxon>
    </lineage>
</organism>
<sequence length="365" mass="42098">MAFVKPLIAHRPQERLPKYIKNAMTMILGTDVTENEQELNRPNGNMENVTTRGFCVICSRNLDKKTMNKCDKCHLRMAFVKPLIAHRPQERLPKYIKNAMTMILGTDVTENEQELNRPNGNMENVTTRGFCVIYSRNLDKKTMNKCDKCPLDMVYNDDIDGDIYVEPPEPNVDTDEDSGDEDGGGLIDSLTSRQLRANVEVRLPNNERIGVTGTEERETPNTVPIASFATPIRDFSMAETSKNWIPEREKQKPEPMWTKGADFDIEMPTTFPLPDYSKYKNMSIIEIYEEFIDSEFIQHLVEETKRYAQFLNCADPKITTDEIRCFIAILYVSGYNLPSKRNYWDSNEDMRNDAVAKSMRRALCR</sequence>